<dbReference type="CDD" id="cd00641">
    <property type="entry name" value="GTP_cyclohydro2"/>
    <property type="match status" value="1"/>
</dbReference>
<dbReference type="NCBIfam" id="NF001591">
    <property type="entry name" value="PRK00393.1"/>
    <property type="match status" value="1"/>
</dbReference>
<dbReference type="Pfam" id="PF01872">
    <property type="entry name" value="RibD_C"/>
    <property type="match status" value="1"/>
</dbReference>
<dbReference type="Gene3D" id="3.40.50.10990">
    <property type="entry name" value="GTP cyclohydrolase II"/>
    <property type="match status" value="1"/>
</dbReference>
<dbReference type="GO" id="GO:0005829">
    <property type="term" value="C:cytosol"/>
    <property type="evidence" value="ECO:0007669"/>
    <property type="project" value="TreeGrafter"/>
</dbReference>
<dbReference type="FunFam" id="3.40.50.10990:FF:000002">
    <property type="entry name" value="GTP cyclohydrolase-2"/>
    <property type="match status" value="1"/>
</dbReference>
<comment type="function">
    <text evidence="9">Catalyzes the conversion of GTP to 2,5-diamino-6-ribosylamino-4(3H)-pyrimidinone 5'-phosphate (DARP), formate and pyrophosphate.</text>
</comment>
<keyword evidence="4 9" id="KW-0547">Nucleotide-binding</keyword>
<comment type="similarity">
    <text evidence="9">Belongs to the GTP cyclohydrolase II family.</text>
</comment>
<feature type="binding site" evidence="9">
    <location>
        <position position="63"/>
    </location>
    <ligand>
        <name>Zn(2+)</name>
        <dbReference type="ChEBI" id="CHEBI:29105"/>
        <note>catalytic</note>
    </ligand>
</feature>
<feature type="active site" description="Nucleophile" evidence="9">
    <location>
        <position position="138"/>
    </location>
</feature>
<evidence type="ECO:0000256" key="4">
    <source>
        <dbReference type="ARBA" id="ARBA00022741"/>
    </source>
</evidence>
<dbReference type="InterPro" id="IPR024072">
    <property type="entry name" value="DHFR-like_dom_sf"/>
</dbReference>
<dbReference type="InterPro" id="IPR000926">
    <property type="entry name" value="RibA"/>
</dbReference>
<dbReference type="UniPathway" id="UPA00275">
    <property type="reaction ID" value="UER00400"/>
</dbReference>
<evidence type="ECO:0000259" key="10">
    <source>
        <dbReference type="Pfam" id="PF00925"/>
    </source>
</evidence>
<comment type="caution">
    <text evidence="12">The sequence shown here is derived from an EMBL/GenBank/DDBJ whole genome shotgun (WGS) entry which is preliminary data.</text>
</comment>
<keyword evidence="13" id="KW-1185">Reference proteome</keyword>
<feature type="binding site" evidence="9">
    <location>
        <position position="76"/>
    </location>
    <ligand>
        <name>Zn(2+)</name>
        <dbReference type="ChEBI" id="CHEBI:29105"/>
        <note>catalytic</note>
    </ligand>
</feature>
<feature type="binding site" evidence="9">
    <location>
        <position position="164"/>
    </location>
    <ligand>
        <name>GTP</name>
        <dbReference type="ChEBI" id="CHEBI:37565"/>
    </ligand>
</feature>
<comment type="catalytic activity">
    <reaction evidence="8 9">
        <text>GTP + 4 H2O = 2,5-diamino-6-hydroxy-4-(5-phosphoribosylamino)-pyrimidine + formate + 2 phosphate + 3 H(+)</text>
        <dbReference type="Rhea" id="RHEA:23704"/>
        <dbReference type="ChEBI" id="CHEBI:15377"/>
        <dbReference type="ChEBI" id="CHEBI:15378"/>
        <dbReference type="ChEBI" id="CHEBI:15740"/>
        <dbReference type="ChEBI" id="CHEBI:37565"/>
        <dbReference type="ChEBI" id="CHEBI:43474"/>
        <dbReference type="ChEBI" id="CHEBI:58614"/>
        <dbReference type="EC" id="3.5.4.25"/>
    </reaction>
</comment>
<dbReference type="Gene3D" id="3.40.430.10">
    <property type="entry name" value="Dihydrofolate Reductase, subunit A"/>
    <property type="match status" value="1"/>
</dbReference>
<dbReference type="PANTHER" id="PTHR21327:SF18">
    <property type="entry name" value="3,4-DIHYDROXY-2-BUTANONE 4-PHOSPHATE SYNTHASE"/>
    <property type="match status" value="1"/>
</dbReference>
<dbReference type="SUPFAM" id="SSF142695">
    <property type="entry name" value="RibA-like"/>
    <property type="match status" value="1"/>
</dbReference>
<keyword evidence="3 9" id="KW-0479">Metal-binding</keyword>
<proteinExistence type="inferred from homology"/>
<dbReference type="EMBL" id="BOPG01000021">
    <property type="protein sequence ID" value="GIJ55739.1"/>
    <property type="molecule type" value="Genomic_DNA"/>
</dbReference>
<feature type="binding site" evidence="9">
    <location>
        <position position="124"/>
    </location>
    <ligand>
        <name>GTP</name>
        <dbReference type="ChEBI" id="CHEBI:37565"/>
    </ligand>
</feature>
<feature type="domain" description="Bacterial bifunctional deaminase-reductase C-terminal" evidence="11">
    <location>
        <begin position="234"/>
        <end position="396"/>
    </location>
</feature>
<comment type="cofactor">
    <cofactor evidence="9">
        <name>Zn(2+)</name>
        <dbReference type="ChEBI" id="CHEBI:29105"/>
    </cofactor>
    <text evidence="9">Binds 1 zinc ion per subunit.</text>
</comment>
<feature type="binding site" evidence="9">
    <location>
        <begin position="102"/>
        <end position="104"/>
    </location>
    <ligand>
        <name>GTP</name>
        <dbReference type="ChEBI" id="CHEBI:37565"/>
    </ligand>
</feature>
<name>A0A8J3Z1V0_9ACTN</name>
<feature type="binding site" evidence="9">
    <location>
        <position position="74"/>
    </location>
    <ligand>
        <name>Zn(2+)</name>
        <dbReference type="ChEBI" id="CHEBI:29105"/>
        <note>catalytic</note>
    </ligand>
</feature>
<dbReference type="PANTHER" id="PTHR21327">
    <property type="entry name" value="GTP CYCLOHYDROLASE II-RELATED"/>
    <property type="match status" value="1"/>
</dbReference>
<evidence type="ECO:0000256" key="9">
    <source>
        <dbReference type="HAMAP-Rule" id="MF_00179"/>
    </source>
</evidence>
<dbReference type="InterPro" id="IPR002734">
    <property type="entry name" value="RibDG_C"/>
</dbReference>
<feature type="binding site" evidence="9">
    <location>
        <begin position="58"/>
        <end position="62"/>
    </location>
    <ligand>
        <name>GTP</name>
        <dbReference type="ChEBI" id="CHEBI:37565"/>
    </ligand>
</feature>
<accession>A0A8J3Z1V0</accession>
<evidence type="ECO:0000256" key="8">
    <source>
        <dbReference type="ARBA" id="ARBA00049295"/>
    </source>
</evidence>
<evidence type="ECO:0000259" key="11">
    <source>
        <dbReference type="Pfam" id="PF01872"/>
    </source>
</evidence>
<organism evidence="12 13">
    <name type="scientific">Virgisporangium aurantiacum</name>
    <dbReference type="NCBI Taxonomy" id="175570"/>
    <lineage>
        <taxon>Bacteria</taxon>
        <taxon>Bacillati</taxon>
        <taxon>Actinomycetota</taxon>
        <taxon>Actinomycetes</taxon>
        <taxon>Micromonosporales</taxon>
        <taxon>Micromonosporaceae</taxon>
        <taxon>Virgisporangium</taxon>
    </lineage>
</organism>
<dbReference type="EC" id="3.5.4.25" evidence="9"/>
<gene>
    <name evidence="9" type="primary">ribA</name>
    <name evidence="12" type="ORF">Vau01_032550</name>
</gene>
<reference evidence="12" key="1">
    <citation type="submission" date="2021-01" db="EMBL/GenBank/DDBJ databases">
        <title>Whole genome shotgun sequence of Virgisporangium aurantiacum NBRC 16421.</title>
        <authorList>
            <person name="Komaki H."/>
            <person name="Tamura T."/>
        </authorList>
    </citation>
    <scope>NUCLEOTIDE SEQUENCE</scope>
    <source>
        <strain evidence="12">NBRC 16421</strain>
    </source>
</reference>
<dbReference type="GO" id="GO:0005525">
    <property type="term" value="F:GTP binding"/>
    <property type="evidence" value="ECO:0007669"/>
    <property type="project" value="UniProtKB-KW"/>
</dbReference>
<dbReference type="InterPro" id="IPR036144">
    <property type="entry name" value="RibA-like_sf"/>
</dbReference>
<dbReference type="GO" id="GO:0009231">
    <property type="term" value="P:riboflavin biosynthetic process"/>
    <property type="evidence" value="ECO:0007669"/>
    <property type="project" value="UniProtKB-UniRule"/>
</dbReference>
<keyword evidence="5 9" id="KW-0378">Hydrolase</keyword>
<keyword evidence="2 9" id="KW-0686">Riboflavin biosynthesis</keyword>
<dbReference type="Pfam" id="PF00925">
    <property type="entry name" value="GTP_cyclohydro2"/>
    <property type="match status" value="1"/>
</dbReference>
<evidence type="ECO:0000256" key="1">
    <source>
        <dbReference type="ARBA" id="ARBA00004853"/>
    </source>
</evidence>
<evidence type="ECO:0000313" key="12">
    <source>
        <dbReference type="EMBL" id="GIJ55739.1"/>
    </source>
</evidence>
<dbReference type="SUPFAM" id="SSF53597">
    <property type="entry name" value="Dihydrofolate reductase-like"/>
    <property type="match status" value="1"/>
</dbReference>
<feature type="binding site" evidence="9">
    <location>
        <position position="159"/>
    </location>
    <ligand>
        <name>GTP</name>
        <dbReference type="ChEBI" id="CHEBI:37565"/>
    </ligand>
</feature>
<evidence type="ECO:0000256" key="7">
    <source>
        <dbReference type="ARBA" id="ARBA00023134"/>
    </source>
</evidence>
<dbReference type="Proteomes" id="UP000612585">
    <property type="component" value="Unassembled WGS sequence"/>
</dbReference>
<evidence type="ECO:0000256" key="3">
    <source>
        <dbReference type="ARBA" id="ARBA00022723"/>
    </source>
</evidence>
<sequence>MPSQRNGDADSTPVDVCSVVIPTPYGEFLTRVFETAAGHPYLALIKGDVTGDEPVLARLHSECLTGDVLGSLRCDCGVQLRTALRRVAAEGRGVVLYLTGQEGRGIGLVNKLRAYVEQDFGADTVDANLRLGLPADLRDYADAAHVLGAIGVRAVRLMSNNPAKADGLRANGIKVETMAAIPTSAHHRNAGYLNTKANRMGHVAPVGSELTELPEAPVDVHRLMGDVEPREGRPYVVLSYAQTVDGRIAERAADPVSHALRAASDAVIVGADTIERDDPQLTVRLVAGASPLRVVLDPDLRTRPAARVFADDASTTVFTTEGMDAEKAAALRASGVGIRAVPAGPGGLDLGAVLSDLRAAGVRSVLVEGGAGVIAAMLAAGLVDRLVVAMAPSIGAGSAQVDIGPSVDALRLSNRCAYLAGDDLILAWDVERP</sequence>
<dbReference type="RefSeq" id="WP_239151621.1">
    <property type="nucleotide sequence ID" value="NZ_BOPG01000021.1"/>
</dbReference>
<dbReference type="GO" id="GO:0008686">
    <property type="term" value="F:3,4-dihydroxy-2-butanone-4-phosphate synthase activity"/>
    <property type="evidence" value="ECO:0007669"/>
    <property type="project" value="TreeGrafter"/>
</dbReference>
<feature type="active site" description="Proton acceptor" evidence="9">
    <location>
        <position position="136"/>
    </location>
</feature>
<dbReference type="NCBIfam" id="TIGR00505">
    <property type="entry name" value="ribA"/>
    <property type="match status" value="1"/>
</dbReference>
<dbReference type="InterPro" id="IPR032677">
    <property type="entry name" value="GTP_cyclohydro_II"/>
</dbReference>
<dbReference type="AlphaFoldDB" id="A0A8J3Z1V0"/>
<evidence type="ECO:0000313" key="13">
    <source>
        <dbReference type="Proteomes" id="UP000612585"/>
    </source>
</evidence>
<evidence type="ECO:0000256" key="5">
    <source>
        <dbReference type="ARBA" id="ARBA00022801"/>
    </source>
</evidence>
<feature type="binding site" evidence="9">
    <location>
        <position position="79"/>
    </location>
    <ligand>
        <name>GTP</name>
        <dbReference type="ChEBI" id="CHEBI:37565"/>
    </ligand>
</feature>
<keyword evidence="6 9" id="KW-0862">Zinc</keyword>
<dbReference type="HAMAP" id="MF_00179">
    <property type="entry name" value="RibA"/>
    <property type="match status" value="1"/>
</dbReference>
<dbReference type="GO" id="GO:0008270">
    <property type="term" value="F:zinc ion binding"/>
    <property type="evidence" value="ECO:0007669"/>
    <property type="project" value="UniProtKB-UniRule"/>
</dbReference>
<evidence type="ECO:0000256" key="6">
    <source>
        <dbReference type="ARBA" id="ARBA00022833"/>
    </source>
</evidence>
<dbReference type="GO" id="GO:0003935">
    <property type="term" value="F:GTP cyclohydrolase II activity"/>
    <property type="evidence" value="ECO:0007669"/>
    <property type="project" value="UniProtKB-UniRule"/>
</dbReference>
<protein>
    <recommendedName>
        <fullName evidence="9">GTP cyclohydrolase-2</fullName>
        <ecNumber evidence="9">3.5.4.25</ecNumber>
    </recommendedName>
    <alternativeName>
        <fullName evidence="9">GTP cyclohydrolase II</fullName>
    </alternativeName>
</protein>
<keyword evidence="7 9" id="KW-0342">GTP-binding</keyword>
<dbReference type="GO" id="GO:0008703">
    <property type="term" value="F:5-amino-6-(5-phosphoribosylamino)uracil reductase activity"/>
    <property type="evidence" value="ECO:0007669"/>
    <property type="project" value="InterPro"/>
</dbReference>
<comment type="pathway">
    <text evidence="1 9">Cofactor biosynthesis; riboflavin biosynthesis; 5-amino-6-(D-ribitylamino)uracil from GTP: step 1/4.</text>
</comment>
<feature type="domain" description="GTP cyclohydrolase II" evidence="10">
    <location>
        <begin position="18"/>
        <end position="176"/>
    </location>
</feature>
<evidence type="ECO:0000256" key="2">
    <source>
        <dbReference type="ARBA" id="ARBA00022619"/>
    </source>
</evidence>